<organism evidence="2">
    <name type="scientific">marine sediment metagenome</name>
    <dbReference type="NCBI Taxonomy" id="412755"/>
    <lineage>
        <taxon>unclassified sequences</taxon>
        <taxon>metagenomes</taxon>
        <taxon>ecological metagenomes</taxon>
    </lineage>
</organism>
<feature type="region of interest" description="Disordered" evidence="1">
    <location>
        <begin position="1"/>
        <end position="27"/>
    </location>
</feature>
<comment type="caution">
    <text evidence="2">The sequence shown here is derived from an EMBL/GenBank/DDBJ whole genome shotgun (WGS) entry which is preliminary data.</text>
</comment>
<sequence>MPQMNDDSPLGVAADKAPRRRRSAAVI</sequence>
<evidence type="ECO:0000313" key="2">
    <source>
        <dbReference type="EMBL" id="KKL23743.1"/>
    </source>
</evidence>
<proteinExistence type="predicted"/>
<dbReference type="AlphaFoldDB" id="A0A0F9EIM4"/>
<feature type="compositionally biased region" description="Basic residues" evidence="1">
    <location>
        <begin position="18"/>
        <end position="27"/>
    </location>
</feature>
<evidence type="ECO:0000256" key="1">
    <source>
        <dbReference type="SAM" id="MobiDB-lite"/>
    </source>
</evidence>
<feature type="non-terminal residue" evidence="2">
    <location>
        <position position="27"/>
    </location>
</feature>
<protein>
    <submittedName>
        <fullName evidence="2">Uncharacterized protein</fullName>
    </submittedName>
</protein>
<name>A0A0F9EIM4_9ZZZZ</name>
<reference evidence="2" key="1">
    <citation type="journal article" date="2015" name="Nature">
        <title>Complex archaea that bridge the gap between prokaryotes and eukaryotes.</title>
        <authorList>
            <person name="Spang A."/>
            <person name="Saw J.H."/>
            <person name="Jorgensen S.L."/>
            <person name="Zaremba-Niedzwiedzka K."/>
            <person name="Martijn J."/>
            <person name="Lind A.E."/>
            <person name="van Eijk R."/>
            <person name="Schleper C."/>
            <person name="Guy L."/>
            <person name="Ettema T.J."/>
        </authorList>
    </citation>
    <scope>NUCLEOTIDE SEQUENCE</scope>
</reference>
<gene>
    <name evidence="2" type="ORF">LCGC14_2422310</name>
</gene>
<accession>A0A0F9EIM4</accession>
<dbReference type="EMBL" id="LAZR01036862">
    <property type="protein sequence ID" value="KKL23743.1"/>
    <property type="molecule type" value="Genomic_DNA"/>
</dbReference>